<evidence type="ECO:0000313" key="6">
    <source>
        <dbReference type="Proteomes" id="UP000594262"/>
    </source>
</evidence>
<dbReference type="GO" id="GO:0005737">
    <property type="term" value="C:cytoplasm"/>
    <property type="evidence" value="ECO:0007669"/>
    <property type="project" value="TreeGrafter"/>
</dbReference>
<dbReference type="InterPro" id="IPR041637">
    <property type="entry name" value="Caprin-1_dimer"/>
</dbReference>
<feature type="domain" description="Caprin-1 dimerization" evidence="4">
    <location>
        <begin position="106"/>
        <end position="224"/>
    </location>
</feature>
<evidence type="ECO:0000313" key="5">
    <source>
        <dbReference type="EnsemblMetazoa" id="CLYHEMP020979.1"/>
    </source>
</evidence>
<dbReference type="PANTHER" id="PTHR22922:SF19">
    <property type="entry name" value="CAPRIN HOMOLOG"/>
    <property type="match status" value="1"/>
</dbReference>
<proteinExistence type="inferred from homology"/>
<comment type="similarity">
    <text evidence="1">Belongs to the caprin family.</text>
</comment>
<evidence type="ECO:0000259" key="4">
    <source>
        <dbReference type="Pfam" id="PF18293"/>
    </source>
</evidence>
<feature type="compositionally biased region" description="Basic and acidic residues" evidence="3">
    <location>
        <begin position="390"/>
        <end position="400"/>
    </location>
</feature>
<keyword evidence="6" id="KW-1185">Reference proteome</keyword>
<feature type="compositionally biased region" description="Gly residues" evidence="3">
    <location>
        <begin position="401"/>
        <end position="411"/>
    </location>
</feature>
<dbReference type="GeneID" id="136798695"/>
<feature type="region of interest" description="Disordered" evidence="3">
    <location>
        <begin position="307"/>
        <end position="452"/>
    </location>
</feature>
<feature type="coiled-coil region" evidence="2">
    <location>
        <begin position="80"/>
        <end position="119"/>
    </location>
</feature>
<feature type="compositionally biased region" description="Basic and acidic residues" evidence="3">
    <location>
        <begin position="426"/>
        <end position="441"/>
    </location>
</feature>
<dbReference type="PANTHER" id="PTHR22922">
    <property type="entry name" value="GPI-ANCHORED PROTEIN P137"/>
    <property type="match status" value="1"/>
</dbReference>
<dbReference type="GO" id="GO:0003723">
    <property type="term" value="F:RNA binding"/>
    <property type="evidence" value="ECO:0007669"/>
    <property type="project" value="TreeGrafter"/>
</dbReference>
<feature type="compositionally biased region" description="Low complexity" evidence="3">
    <location>
        <begin position="258"/>
        <end position="268"/>
    </location>
</feature>
<reference evidence="5" key="1">
    <citation type="submission" date="2021-01" db="UniProtKB">
        <authorList>
            <consortium name="EnsemblMetazoa"/>
        </authorList>
    </citation>
    <scope>IDENTIFICATION</scope>
</reference>
<keyword evidence="2" id="KW-0175">Coiled coil</keyword>
<evidence type="ECO:0000256" key="3">
    <source>
        <dbReference type="SAM" id="MobiDB-lite"/>
    </source>
</evidence>
<accession>A0A7M5XCK9</accession>
<feature type="region of interest" description="Disordered" evidence="3">
    <location>
        <begin position="228"/>
        <end position="268"/>
    </location>
</feature>
<organism evidence="5 6">
    <name type="scientific">Clytia hemisphaerica</name>
    <dbReference type="NCBI Taxonomy" id="252671"/>
    <lineage>
        <taxon>Eukaryota</taxon>
        <taxon>Metazoa</taxon>
        <taxon>Cnidaria</taxon>
        <taxon>Hydrozoa</taxon>
        <taxon>Hydroidolina</taxon>
        <taxon>Leptothecata</taxon>
        <taxon>Obeliida</taxon>
        <taxon>Clytiidae</taxon>
        <taxon>Clytia</taxon>
    </lineage>
</organism>
<dbReference type="Pfam" id="PF18293">
    <property type="entry name" value="Caprin-1_dimer"/>
    <property type="match status" value="1"/>
</dbReference>
<evidence type="ECO:0000256" key="1">
    <source>
        <dbReference type="ARBA" id="ARBA00007950"/>
    </source>
</evidence>
<protein>
    <recommendedName>
        <fullName evidence="4">Caprin-1 dimerization domain-containing protein</fullName>
    </recommendedName>
</protein>
<evidence type="ECO:0000256" key="2">
    <source>
        <dbReference type="SAM" id="Coils"/>
    </source>
</evidence>
<dbReference type="Proteomes" id="UP000594262">
    <property type="component" value="Unplaced"/>
</dbReference>
<name>A0A7M5XCK9_9CNID</name>
<feature type="compositionally biased region" description="Polar residues" evidence="3">
    <location>
        <begin position="340"/>
        <end position="357"/>
    </location>
</feature>
<dbReference type="RefSeq" id="XP_066911452.1">
    <property type="nucleotide sequence ID" value="XM_067055351.1"/>
</dbReference>
<dbReference type="InterPro" id="IPR028816">
    <property type="entry name" value="Caprin"/>
</dbReference>
<dbReference type="EnsemblMetazoa" id="CLYHEMT020979.1">
    <property type="protein sequence ID" value="CLYHEMP020979.1"/>
    <property type="gene ID" value="CLYHEMG020979"/>
</dbReference>
<dbReference type="AlphaFoldDB" id="A0A7M5XCK9"/>
<sequence length="452" mass="49422">MPSASSKPQASQQQVATVDILQEPIKSALSVADKKLRNLEKRRLKLLETKKKADKGEELNDDQKIALKNLEAVDFGLEAVKDVRKLISALEGEYAKLIKKDQKRQKQEQKDALENRSQKYVFDVVDAQAILGEMTEDVRPDFLAGANGACLLTETELENLDGIYELINPASSEEKSKKLSERSRTAGQHLVSLVEGKNSAAVEEVTYKDINDILQKIKTCGYFDKESSESPAAVEETEALSEEQKPVEAEVVAEPEPETPVAEESPVQEVVETAPVEVEPVNGVDLPPEVQTTPEEEGIKFMGESEISAAVQEAPLNPVSPEFVPRKMQNPAEDGFEGGETNNSDWQQIESGHSNHQGGNYRGRGRGRGRGGGFRGRGGNRDGSGNYRGGNREYRGDYRGARGGNRGGSGNYRGNREGGRGNFRGGNREGGRGNYRGDRGGHGGNQQQQQQQ</sequence>
<dbReference type="OrthoDB" id="10062814at2759"/>